<proteinExistence type="predicted"/>
<evidence type="ECO:0000313" key="2">
    <source>
        <dbReference type="EMBL" id="GAH98827.1"/>
    </source>
</evidence>
<feature type="domain" description="Rad50/SbcC-type AAA" evidence="1">
    <location>
        <begin position="10"/>
        <end position="42"/>
    </location>
</feature>
<reference evidence="2" key="1">
    <citation type="journal article" date="2014" name="Front. Microbiol.">
        <title>High frequency of phylogenetically diverse reductive dehalogenase-homologous genes in deep subseafloor sedimentary metagenomes.</title>
        <authorList>
            <person name="Kawai M."/>
            <person name="Futagami T."/>
            <person name="Toyoda A."/>
            <person name="Takaki Y."/>
            <person name="Nishi S."/>
            <person name="Hori S."/>
            <person name="Arai W."/>
            <person name="Tsubouchi T."/>
            <person name="Morono Y."/>
            <person name="Uchiyama I."/>
            <person name="Ito T."/>
            <person name="Fujiyama A."/>
            <person name="Inagaki F."/>
            <person name="Takami H."/>
        </authorList>
    </citation>
    <scope>NUCLEOTIDE SEQUENCE</scope>
    <source>
        <strain evidence="2">Expedition CK06-06</strain>
    </source>
</reference>
<protein>
    <recommendedName>
        <fullName evidence="1">Rad50/SbcC-type AAA domain-containing protein</fullName>
    </recommendedName>
</protein>
<organism evidence="2">
    <name type="scientific">marine sediment metagenome</name>
    <dbReference type="NCBI Taxonomy" id="412755"/>
    <lineage>
        <taxon>unclassified sequences</taxon>
        <taxon>metagenomes</taxon>
        <taxon>ecological metagenomes</taxon>
    </lineage>
</organism>
<evidence type="ECO:0000259" key="1">
    <source>
        <dbReference type="Pfam" id="PF13476"/>
    </source>
</evidence>
<feature type="non-terminal residue" evidence="2">
    <location>
        <position position="1"/>
    </location>
</feature>
<feature type="non-terminal residue" evidence="2">
    <location>
        <position position="66"/>
    </location>
</feature>
<dbReference type="GO" id="GO:0006302">
    <property type="term" value="P:double-strand break repair"/>
    <property type="evidence" value="ECO:0007669"/>
    <property type="project" value="InterPro"/>
</dbReference>
<gene>
    <name evidence="2" type="ORF">S03H2_72250</name>
</gene>
<dbReference type="SUPFAM" id="SSF52540">
    <property type="entry name" value="P-loop containing nucleoside triphosphate hydrolases"/>
    <property type="match status" value="1"/>
</dbReference>
<comment type="caution">
    <text evidence="2">The sequence shown here is derived from an EMBL/GenBank/DDBJ whole genome shotgun (WGS) entry which is preliminary data.</text>
</comment>
<dbReference type="GO" id="GO:0016887">
    <property type="term" value="F:ATP hydrolysis activity"/>
    <property type="evidence" value="ECO:0007669"/>
    <property type="project" value="InterPro"/>
</dbReference>
<dbReference type="InterPro" id="IPR038729">
    <property type="entry name" value="Rad50/SbcC_AAA"/>
</dbReference>
<dbReference type="InterPro" id="IPR027417">
    <property type="entry name" value="P-loop_NTPase"/>
</dbReference>
<name>X1JXE7_9ZZZZ</name>
<sequence length="66" mass="7418">WSKKTILNNFDNITTFIGPNEAGKSNILLAIQWALTKEPLSKEHLPVKLQGKNIPDFIVCSAYFSI</sequence>
<dbReference type="Gene3D" id="3.40.50.300">
    <property type="entry name" value="P-loop containing nucleotide triphosphate hydrolases"/>
    <property type="match status" value="1"/>
</dbReference>
<dbReference type="EMBL" id="BARU01048742">
    <property type="protein sequence ID" value="GAH98827.1"/>
    <property type="molecule type" value="Genomic_DNA"/>
</dbReference>
<dbReference type="Pfam" id="PF13476">
    <property type="entry name" value="AAA_23"/>
    <property type="match status" value="1"/>
</dbReference>
<dbReference type="AlphaFoldDB" id="X1JXE7"/>
<accession>X1JXE7</accession>